<evidence type="ECO:0000313" key="2">
    <source>
        <dbReference type="EMBL" id="ABA04231.1"/>
    </source>
</evidence>
<reference evidence="2 3" key="1">
    <citation type="journal article" date="2006" name="Appl. Environ. Microbiol.">
        <title>Genome sequence of the chemolithoautotrophic nitrite-oxidizing bacterium Nitrobacter winogradskyi Nb-255.</title>
        <authorList>
            <person name="Starkenburg S.R."/>
            <person name="Chain P.S."/>
            <person name="Sayavedra-Soto L.A."/>
            <person name="Hauser L."/>
            <person name="Land M.L."/>
            <person name="Larimer F.W."/>
            <person name="Malfatti S.A."/>
            <person name="Klotz M.G."/>
            <person name="Bottomley P.J."/>
            <person name="Arp D.J."/>
            <person name="Hickey W.J."/>
        </authorList>
    </citation>
    <scope>NUCLEOTIDE SEQUENCE [LARGE SCALE GENOMIC DNA]</scope>
    <source>
        <strain evidence="3">ATCC 25391 / DSM 10237 / CIP 104748 / NCIMB 11846 / Nb-255</strain>
    </source>
</reference>
<protein>
    <submittedName>
        <fullName evidence="2">Uncharacterized protein</fullName>
    </submittedName>
</protein>
<feature type="region of interest" description="Disordered" evidence="1">
    <location>
        <begin position="1"/>
        <end position="28"/>
    </location>
</feature>
<sequence length="236" mass="26727">MQLEHDPDTKGRASAKWKPVSEKDHARSKIDVESDFNAMNPTLLPVMVEKFARDYRCRQQGSENDELIIRGPSAPAESEAWLYDFDLTRFLHCEPVSTSLENGLQLAVCLMNAELSQSSELKFECLRVLESLDKSSTWRARTDDEDALFFAIVFCERLVPRDDAFPSREPVSIPGSSPRTCFARKRYDVRDECKLALMQCWRGCFGDAVFRSPSMTAGWSTSGLLEDCPVNAKRKG</sequence>
<evidence type="ECO:0000256" key="1">
    <source>
        <dbReference type="SAM" id="MobiDB-lite"/>
    </source>
</evidence>
<dbReference type="AlphaFoldDB" id="Q3SU10"/>
<dbReference type="Proteomes" id="UP000002531">
    <property type="component" value="Chromosome"/>
</dbReference>
<evidence type="ECO:0000313" key="3">
    <source>
        <dbReference type="Proteomes" id="UP000002531"/>
    </source>
</evidence>
<keyword evidence="3" id="KW-1185">Reference proteome</keyword>
<dbReference type="RefSeq" id="WP_011314272.1">
    <property type="nucleotide sequence ID" value="NC_007406.1"/>
</dbReference>
<organism evidence="2 3">
    <name type="scientific">Nitrobacter winogradskyi (strain ATCC 25391 / DSM 10237 / CIP 104748 / NCIMB 11846 / Nb-255)</name>
    <dbReference type="NCBI Taxonomy" id="323098"/>
    <lineage>
        <taxon>Bacteria</taxon>
        <taxon>Pseudomonadati</taxon>
        <taxon>Pseudomonadota</taxon>
        <taxon>Alphaproteobacteria</taxon>
        <taxon>Hyphomicrobiales</taxon>
        <taxon>Nitrobacteraceae</taxon>
        <taxon>Nitrobacter</taxon>
    </lineage>
</organism>
<dbReference type="HOGENOM" id="CLU_1174438_0_0_5"/>
<proteinExistence type="predicted"/>
<feature type="compositionally biased region" description="Basic and acidic residues" evidence="1">
    <location>
        <begin position="1"/>
        <end position="11"/>
    </location>
</feature>
<name>Q3SU10_NITWN</name>
<dbReference type="KEGG" id="nwi:Nwi_0969"/>
<dbReference type="EMBL" id="CP000115">
    <property type="protein sequence ID" value="ABA04231.1"/>
    <property type="molecule type" value="Genomic_DNA"/>
</dbReference>
<gene>
    <name evidence="2" type="ordered locus">Nwi_0969</name>
</gene>
<accession>Q3SU10</accession>
<feature type="compositionally biased region" description="Basic and acidic residues" evidence="1">
    <location>
        <begin position="19"/>
        <end position="28"/>
    </location>
</feature>